<reference evidence="2" key="1">
    <citation type="submission" date="2020-10" db="EMBL/GenBank/DDBJ databases">
        <title>Taxonomic study of unclassified bacteria belonging to the class Ktedonobacteria.</title>
        <authorList>
            <person name="Yabe S."/>
            <person name="Wang C.M."/>
            <person name="Zheng Y."/>
            <person name="Sakai Y."/>
            <person name="Cavaletti L."/>
            <person name="Monciardini P."/>
            <person name="Donadio S."/>
        </authorList>
    </citation>
    <scope>NUCLEOTIDE SEQUENCE</scope>
    <source>
        <strain evidence="2">ID150040</strain>
    </source>
</reference>
<proteinExistence type="predicted"/>
<evidence type="ECO:0000313" key="2">
    <source>
        <dbReference type="EMBL" id="GHP00938.1"/>
    </source>
</evidence>
<dbReference type="Proteomes" id="UP000597444">
    <property type="component" value="Unassembled WGS sequence"/>
</dbReference>
<protein>
    <submittedName>
        <fullName evidence="2">Uncharacterized protein</fullName>
    </submittedName>
</protein>
<feature type="compositionally biased region" description="Basic and acidic residues" evidence="1">
    <location>
        <begin position="1"/>
        <end position="11"/>
    </location>
</feature>
<feature type="compositionally biased region" description="Basic and acidic residues" evidence="1">
    <location>
        <begin position="35"/>
        <end position="50"/>
    </location>
</feature>
<organism evidence="2 3">
    <name type="scientific">Reticulibacter mediterranei</name>
    <dbReference type="NCBI Taxonomy" id="2778369"/>
    <lineage>
        <taxon>Bacteria</taxon>
        <taxon>Bacillati</taxon>
        <taxon>Chloroflexota</taxon>
        <taxon>Ktedonobacteria</taxon>
        <taxon>Ktedonobacterales</taxon>
        <taxon>Reticulibacteraceae</taxon>
        <taxon>Reticulibacter</taxon>
    </lineage>
</organism>
<comment type="caution">
    <text evidence="2">The sequence shown here is derived from an EMBL/GenBank/DDBJ whole genome shotgun (WGS) entry which is preliminary data.</text>
</comment>
<accession>A0A8J3NAZ6</accession>
<name>A0A8J3NAZ6_9CHLR</name>
<dbReference type="EMBL" id="BNJK01000003">
    <property type="protein sequence ID" value="GHP00938.1"/>
    <property type="molecule type" value="Genomic_DNA"/>
</dbReference>
<keyword evidence="3" id="KW-1185">Reference proteome</keyword>
<feature type="compositionally biased region" description="Polar residues" evidence="1">
    <location>
        <begin position="20"/>
        <end position="33"/>
    </location>
</feature>
<evidence type="ECO:0000256" key="1">
    <source>
        <dbReference type="SAM" id="MobiDB-lite"/>
    </source>
</evidence>
<feature type="region of interest" description="Disordered" evidence="1">
    <location>
        <begin position="1"/>
        <end position="61"/>
    </location>
</feature>
<dbReference type="AlphaFoldDB" id="A0A8J3NAZ6"/>
<sequence>MQARNREDISSLHDPCASVKENTVSEAEQTSALPSEKREKSEEKAQEYEGRTSGGQFVLSS</sequence>
<evidence type="ECO:0000313" key="3">
    <source>
        <dbReference type="Proteomes" id="UP000597444"/>
    </source>
</evidence>
<gene>
    <name evidence="2" type="ORF">KSF_109850</name>
</gene>